<dbReference type="Proteomes" id="UP000237433">
    <property type="component" value="Unassembled WGS sequence"/>
</dbReference>
<dbReference type="InterPro" id="IPR046174">
    <property type="entry name" value="DUF6176"/>
</dbReference>
<reference evidence="1 3" key="1">
    <citation type="journal article" date="2015" name="J. Am. Soc. Brew. Chem.">
        <title>Dissolved carbon dioxide selects for lactic acid bacteria able to grow in and spoil packaged beer.</title>
        <authorList>
            <person name="Bergsveinson J."/>
            <person name="Redekop A."/>
            <person name="Zoerb S."/>
            <person name="Ziola B."/>
        </authorList>
    </citation>
    <scope>NUCLEOTIDE SEQUENCE [LARGE SCALE GENOMIC DNA]</scope>
    <source>
        <strain evidence="1 3">CCC B1205</strain>
    </source>
</reference>
<evidence type="ECO:0000313" key="4">
    <source>
        <dbReference type="Proteomes" id="UP000593972"/>
    </source>
</evidence>
<dbReference type="Pfam" id="PF19673">
    <property type="entry name" value="DUF6176"/>
    <property type="match status" value="1"/>
</dbReference>
<sequence length="106" mass="12456">MSVELEGFAVYPNKVVRTNAWMTFLRTHQREVDVTLRPEHILVERIFSSSVGGRFYLCWYPEQTAASPDVTESLNPIDQAHVTFWRECVDEKVPRLRFRLENSFHA</sequence>
<protein>
    <submittedName>
        <fullName evidence="1">Uncharacterized protein</fullName>
    </submittedName>
</protein>
<dbReference type="AlphaFoldDB" id="A0A1V0Q3C9"/>
<dbReference type="EMBL" id="CP050500">
    <property type="protein sequence ID" value="QOP55358.1"/>
    <property type="molecule type" value="Genomic_DNA"/>
</dbReference>
<proteinExistence type="predicted"/>
<dbReference type="Proteomes" id="UP000593972">
    <property type="component" value="Chromosome"/>
</dbReference>
<evidence type="ECO:0000313" key="1">
    <source>
        <dbReference type="EMBL" id="POE44389.1"/>
    </source>
</evidence>
<reference evidence="2 4" key="2">
    <citation type="submission" date="2020-03" db="EMBL/GenBank/DDBJ databases">
        <title>Complete genome sequence of Lactobacillus paracasei strain NFFJ04, isolated from animal feed.</title>
        <authorList>
            <person name="Jung J.Y."/>
        </authorList>
    </citation>
    <scope>NUCLEOTIDE SEQUENCE [LARGE SCALE GENOMIC DNA]</scope>
    <source>
        <strain evidence="2 4">NFFJ04</strain>
    </source>
</reference>
<dbReference type="RefSeq" id="WP_016363591.1">
    <property type="nucleotide sequence ID" value="NZ_AFYO01000034.1"/>
</dbReference>
<gene>
    <name evidence="1" type="ORF">ACX51_00765</name>
    <name evidence="2" type="ORF">HCJ88_06020</name>
</gene>
<evidence type="ECO:0000313" key="2">
    <source>
        <dbReference type="EMBL" id="QOP55358.1"/>
    </source>
</evidence>
<accession>A0A1V0Q3C9</accession>
<evidence type="ECO:0000313" key="3">
    <source>
        <dbReference type="Proteomes" id="UP000237433"/>
    </source>
</evidence>
<name>A0A1V0Q3C9_LACPA</name>
<dbReference type="EMBL" id="LGIY01000001">
    <property type="protein sequence ID" value="POE44389.1"/>
    <property type="molecule type" value="Genomic_DNA"/>
</dbReference>
<organism evidence="1 3">
    <name type="scientific">Lacticaseibacillus paracasei</name>
    <name type="common">Lactobacillus paracasei</name>
    <dbReference type="NCBI Taxonomy" id="1597"/>
    <lineage>
        <taxon>Bacteria</taxon>
        <taxon>Bacillati</taxon>
        <taxon>Bacillota</taxon>
        <taxon>Bacilli</taxon>
        <taxon>Lactobacillales</taxon>
        <taxon>Lactobacillaceae</taxon>
        <taxon>Lacticaseibacillus</taxon>
    </lineage>
</organism>